<feature type="compositionally biased region" description="Basic and acidic residues" evidence="1">
    <location>
        <begin position="386"/>
        <end position="407"/>
    </location>
</feature>
<accession>A0A7C8MFH8</accession>
<proteinExistence type="predicted"/>
<evidence type="ECO:0000256" key="1">
    <source>
        <dbReference type="SAM" id="MobiDB-lite"/>
    </source>
</evidence>
<keyword evidence="3" id="KW-1185">Reference proteome</keyword>
<feature type="region of interest" description="Disordered" evidence="1">
    <location>
        <begin position="384"/>
        <end position="443"/>
    </location>
</feature>
<evidence type="ECO:0000313" key="3">
    <source>
        <dbReference type="Proteomes" id="UP000481861"/>
    </source>
</evidence>
<feature type="compositionally biased region" description="Basic and acidic residues" evidence="1">
    <location>
        <begin position="416"/>
        <end position="443"/>
    </location>
</feature>
<gene>
    <name evidence="2" type="ORF">BDV95DRAFT_614410</name>
</gene>
<organism evidence="2 3">
    <name type="scientific">Massariosphaeria phaeospora</name>
    <dbReference type="NCBI Taxonomy" id="100035"/>
    <lineage>
        <taxon>Eukaryota</taxon>
        <taxon>Fungi</taxon>
        <taxon>Dikarya</taxon>
        <taxon>Ascomycota</taxon>
        <taxon>Pezizomycotina</taxon>
        <taxon>Dothideomycetes</taxon>
        <taxon>Pleosporomycetidae</taxon>
        <taxon>Pleosporales</taxon>
        <taxon>Pleosporales incertae sedis</taxon>
        <taxon>Massariosphaeria</taxon>
    </lineage>
</organism>
<comment type="caution">
    <text evidence="2">The sequence shown here is derived from an EMBL/GenBank/DDBJ whole genome shotgun (WGS) entry which is preliminary data.</text>
</comment>
<sequence length="587" mass="67425">MSAQVGSRGGELVKANWEANTGDDLRSVVTWQPLSTPSRPYWNPPKDPLAGAPPLPSPSTCVDFWEFTDLSPSLLPGTVATILEDFYEDRLRYEQWAQWAQTHMQEEEHMRHLRALRQASEKEKGKDQHRLAAAETLEAQLKERESKLKQKEAETKNIDDICLVIKSFGAKVDTALGEMQNLVKGHATATRAFEKWEKKHCVPELRLVELTKRFEKARDDLRNEHTQRMNLVAQREKDVEAARLANQKEIDNHKNATISLQLERKAFSVEQEDWHRHKELEKIKPEMLTEAKTFCYTIVKEEKEGLIDKLVNDAYEIAENAANDTSFNDGYEEGHKAGYEEGNTTGIEQGKNDALAQHQTDSYEAGFQHSKHEHFQEGISAGFQKGETKGRKGGLKEGRRTGFKDGKAAGFQEGWDGGRQEGWDEGHDEGWEEGHNEGWEEGNKEGYDDGYNRGHKQGKADGKDIGYQRAKEATRKQLLGHEMLGYHEAMLTMTPKNLDHSLEPLYHSDGWSNSRHPYWKGKTNGEFIRDNRLTRDRDSPWYGLNDEEHESHLLLHLDASRSLHYFRGICHGYYNHRENEPQERRGR</sequence>
<dbReference type="EMBL" id="JAADJZ010000002">
    <property type="protein sequence ID" value="KAF2877178.1"/>
    <property type="molecule type" value="Genomic_DNA"/>
</dbReference>
<evidence type="ECO:0000313" key="2">
    <source>
        <dbReference type="EMBL" id="KAF2877178.1"/>
    </source>
</evidence>
<dbReference type="Proteomes" id="UP000481861">
    <property type="component" value="Unassembled WGS sequence"/>
</dbReference>
<name>A0A7C8MFH8_9PLEO</name>
<dbReference type="AlphaFoldDB" id="A0A7C8MFH8"/>
<protein>
    <submittedName>
        <fullName evidence="2">Uncharacterized protein</fullName>
    </submittedName>
</protein>
<reference evidence="2 3" key="1">
    <citation type="submission" date="2020-01" db="EMBL/GenBank/DDBJ databases">
        <authorList>
            <consortium name="DOE Joint Genome Institute"/>
            <person name="Haridas S."/>
            <person name="Albert R."/>
            <person name="Binder M."/>
            <person name="Bloem J."/>
            <person name="Labutti K."/>
            <person name="Salamov A."/>
            <person name="Andreopoulos B."/>
            <person name="Baker S.E."/>
            <person name="Barry K."/>
            <person name="Bills G."/>
            <person name="Bluhm B.H."/>
            <person name="Cannon C."/>
            <person name="Castanera R."/>
            <person name="Culley D.E."/>
            <person name="Daum C."/>
            <person name="Ezra D."/>
            <person name="Gonzalez J.B."/>
            <person name="Henrissat B."/>
            <person name="Kuo A."/>
            <person name="Liang C."/>
            <person name="Lipzen A."/>
            <person name="Lutzoni F."/>
            <person name="Magnuson J."/>
            <person name="Mondo S."/>
            <person name="Nolan M."/>
            <person name="Ohm R."/>
            <person name="Pangilinan J."/>
            <person name="Park H.-J.H."/>
            <person name="Ramirez L."/>
            <person name="Alfaro M."/>
            <person name="Sun H."/>
            <person name="Tritt A."/>
            <person name="Yoshinaga Y."/>
            <person name="Zwiers L.-H.L."/>
            <person name="Turgeon B.G."/>
            <person name="Goodwin S.B."/>
            <person name="Spatafora J.W."/>
            <person name="Crous P.W."/>
            <person name="Grigoriev I.V."/>
        </authorList>
    </citation>
    <scope>NUCLEOTIDE SEQUENCE [LARGE SCALE GENOMIC DNA]</scope>
    <source>
        <strain evidence="2 3">CBS 611.86</strain>
    </source>
</reference>